<keyword evidence="2" id="KW-0418">Kinase</keyword>
<gene>
    <name evidence="2" type="ORF">EKM59_01190</name>
</gene>
<dbReference type="InterPro" id="IPR011009">
    <property type="entry name" value="Kinase-like_dom_sf"/>
</dbReference>
<keyword evidence="3" id="KW-1185">Reference proteome</keyword>
<dbReference type="Pfam" id="PF00069">
    <property type="entry name" value="Pkinase"/>
    <property type="match status" value="1"/>
</dbReference>
<protein>
    <submittedName>
        <fullName evidence="2">Protein kinase family protein</fullName>
    </submittedName>
</protein>
<dbReference type="GO" id="GO:0005524">
    <property type="term" value="F:ATP binding"/>
    <property type="evidence" value="ECO:0007669"/>
    <property type="project" value="InterPro"/>
</dbReference>
<organism evidence="2 3">
    <name type="scientific">Legionella septentrionalis</name>
    <dbReference type="NCBI Taxonomy" id="2498109"/>
    <lineage>
        <taxon>Bacteria</taxon>
        <taxon>Pseudomonadati</taxon>
        <taxon>Pseudomonadota</taxon>
        <taxon>Gammaproteobacteria</taxon>
        <taxon>Legionellales</taxon>
        <taxon>Legionellaceae</taxon>
        <taxon>Legionella</taxon>
    </lineage>
</organism>
<keyword evidence="2" id="KW-0808">Transferase</keyword>
<comment type="caution">
    <text evidence="2">The sequence shown here is derived from an EMBL/GenBank/DDBJ whole genome shotgun (WGS) entry which is preliminary data.</text>
</comment>
<evidence type="ECO:0000313" key="2">
    <source>
        <dbReference type="EMBL" id="RUQ91121.1"/>
    </source>
</evidence>
<dbReference type="Proteomes" id="UP000288012">
    <property type="component" value="Unassembled WGS sequence"/>
</dbReference>
<dbReference type="Gene3D" id="1.10.510.10">
    <property type="entry name" value="Transferase(Phosphotransferase) domain 1"/>
    <property type="match status" value="1"/>
</dbReference>
<name>A0A433JN01_9GAMM</name>
<feature type="domain" description="Protein kinase" evidence="1">
    <location>
        <begin position="25"/>
        <end position="289"/>
    </location>
</feature>
<dbReference type="GO" id="GO:0004672">
    <property type="term" value="F:protein kinase activity"/>
    <property type="evidence" value="ECO:0007669"/>
    <property type="project" value="InterPro"/>
</dbReference>
<evidence type="ECO:0000259" key="1">
    <source>
        <dbReference type="PROSITE" id="PS50011"/>
    </source>
</evidence>
<dbReference type="InterPro" id="IPR000719">
    <property type="entry name" value="Prot_kinase_dom"/>
</dbReference>
<dbReference type="PROSITE" id="PS50011">
    <property type="entry name" value="PROTEIN_KINASE_DOM"/>
    <property type="match status" value="1"/>
</dbReference>
<dbReference type="OrthoDB" id="5652550at2"/>
<sequence>MKYTTSKSSDDSEYESEGGTTYRWENAKKIIGQGKYAYARRFISPFSGKTKAVLSPNEKEKEKIDFSEAQNKFCFFNALHPKQCHLVKLENTYRLVLPEVPGKLYRHYKESFITKVQQAEFFLSAVRALKKAHDAKIIVMDLHEKNIFFEDESKVSYLIDGGLSHCSQAPLTGVFKCDTQSELEYKKVKYKQLPPECWHLKIHSVLAAPTMDIYSLGTMMERMLGFYIHPQIKQLAVLCQQENPVKRPTLSTLEEQLTHLLTEHTIEQVLKIVLEEEDSSGHHNRSCHL</sequence>
<proteinExistence type="predicted"/>
<dbReference type="AlphaFoldDB" id="A0A433JN01"/>
<reference evidence="2 3" key="1">
    <citation type="submission" date="2018-12" db="EMBL/GenBank/DDBJ databases">
        <title>Legionella sp,whole genome shotgun sequence.</title>
        <authorList>
            <person name="Wu H."/>
        </authorList>
    </citation>
    <scope>NUCLEOTIDE SEQUENCE [LARGE SCALE GENOMIC DNA]</scope>
    <source>
        <strain evidence="3">km714</strain>
    </source>
</reference>
<dbReference type="EMBL" id="RZGR01000002">
    <property type="protein sequence ID" value="RUQ91121.1"/>
    <property type="molecule type" value="Genomic_DNA"/>
</dbReference>
<dbReference type="SMART" id="SM00220">
    <property type="entry name" value="S_TKc"/>
    <property type="match status" value="1"/>
</dbReference>
<dbReference type="SUPFAM" id="SSF56112">
    <property type="entry name" value="Protein kinase-like (PK-like)"/>
    <property type="match status" value="1"/>
</dbReference>
<accession>A0A433JN01</accession>
<evidence type="ECO:0000313" key="3">
    <source>
        <dbReference type="Proteomes" id="UP000288012"/>
    </source>
</evidence>
<dbReference type="RefSeq" id="WP_126953161.1">
    <property type="nucleotide sequence ID" value="NZ_RZGR01000002.1"/>
</dbReference>